<dbReference type="Proteomes" id="UP000069272">
    <property type="component" value="Chromosome 2L"/>
</dbReference>
<dbReference type="InterPro" id="IPR006629">
    <property type="entry name" value="LITAF"/>
</dbReference>
<dbReference type="PROSITE" id="PS51837">
    <property type="entry name" value="LITAF"/>
    <property type="match status" value="1"/>
</dbReference>
<evidence type="ECO:0000256" key="1">
    <source>
        <dbReference type="ARBA" id="ARBA00004414"/>
    </source>
</evidence>
<keyword evidence="9" id="KW-1185">Reference proteome</keyword>
<evidence type="ECO:0000256" key="4">
    <source>
        <dbReference type="ARBA" id="ARBA00005975"/>
    </source>
</evidence>
<keyword evidence="5" id="KW-0479">Metal-binding</keyword>
<evidence type="ECO:0000313" key="8">
    <source>
        <dbReference type="EnsemblMetazoa" id="AALB016120-PA"/>
    </source>
</evidence>
<dbReference type="EnsemblMetazoa" id="AALB016120-RA">
    <property type="protein sequence ID" value="AALB016120-PA"/>
    <property type="gene ID" value="AALB016120"/>
</dbReference>
<dbReference type="VEuPathDB" id="VectorBase:AALB016120"/>
<evidence type="ECO:0000256" key="2">
    <source>
        <dbReference type="ARBA" id="ARBA00004481"/>
    </source>
</evidence>
<dbReference type="SMART" id="SM00714">
    <property type="entry name" value="LITAF"/>
    <property type="match status" value="1"/>
</dbReference>
<dbReference type="GO" id="GO:0031902">
    <property type="term" value="C:late endosome membrane"/>
    <property type="evidence" value="ECO:0007669"/>
    <property type="project" value="UniProtKB-SubCell"/>
</dbReference>
<dbReference type="VEuPathDB" id="VectorBase:AALB20_038374"/>
<accession>A0A3F2YQ99</accession>
<dbReference type="GO" id="GO:0005765">
    <property type="term" value="C:lysosomal membrane"/>
    <property type="evidence" value="ECO:0007669"/>
    <property type="project" value="UniProtKB-SubCell"/>
</dbReference>
<evidence type="ECO:0000256" key="7">
    <source>
        <dbReference type="ARBA" id="ARBA00023136"/>
    </source>
</evidence>
<proteinExistence type="inferred from homology"/>
<dbReference type="Pfam" id="PF10601">
    <property type="entry name" value="zf-LITAF-like"/>
    <property type="match status" value="1"/>
</dbReference>
<dbReference type="AlphaFoldDB" id="A0A3F2YQ99"/>
<organism evidence="8 9">
    <name type="scientific">Anopheles albimanus</name>
    <name type="common">New world malaria mosquito</name>
    <dbReference type="NCBI Taxonomy" id="7167"/>
    <lineage>
        <taxon>Eukaryota</taxon>
        <taxon>Metazoa</taxon>
        <taxon>Ecdysozoa</taxon>
        <taxon>Arthropoda</taxon>
        <taxon>Hexapoda</taxon>
        <taxon>Insecta</taxon>
        <taxon>Pterygota</taxon>
        <taxon>Neoptera</taxon>
        <taxon>Endopterygota</taxon>
        <taxon>Diptera</taxon>
        <taxon>Nematocera</taxon>
        <taxon>Culicoidea</taxon>
        <taxon>Culicidae</taxon>
        <taxon>Anophelinae</taxon>
        <taxon>Anopheles</taxon>
    </lineage>
</organism>
<sequence>MATIVVAPAVGPEQTQLICPHCQALVRTTIEHRANTRTHIYALLLCLFFCWPCICLPYCCNSCRDTIHKCPRCKAFIGSYHR</sequence>
<dbReference type="PANTHER" id="PTHR23292">
    <property type="entry name" value="LIPOPOLYSACCHARIDE-INDUCED TUMOR NECROSIS FACTOR-ALPHA FACTOR"/>
    <property type="match status" value="1"/>
</dbReference>
<protein>
    <submittedName>
        <fullName evidence="8">Uncharacterized protein</fullName>
    </submittedName>
</protein>
<keyword evidence="7" id="KW-0472">Membrane</keyword>
<evidence type="ECO:0000256" key="6">
    <source>
        <dbReference type="ARBA" id="ARBA00022833"/>
    </source>
</evidence>
<comment type="similarity">
    <text evidence="4">Belongs to the CDIP1/LITAF family.</text>
</comment>
<dbReference type="InterPro" id="IPR037519">
    <property type="entry name" value="LITAF_fam"/>
</dbReference>
<evidence type="ECO:0000256" key="5">
    <source>
        <dbReference type="ARBA" id="ARBA00022723"/>
    </source>
</evidence>
<dbReference type="PANTHER" id="PTHR23292:SF14">
    <property type="entry name" value="FI16615P1-RELATED"/>
    <property type="match status" value="1"/>
</dbReference>
<dbReference type="STRING" id="7167.A0A3F2YQ99"/>
<reference evidence="8" key="2">
    <citation type="submission" date="2022-08" db="UniProtKB">
        <authorList>
            <consortium name="EnsemblMetazoa"/>
        </authorList>
    </citation>
    <scope>IDENTIFICATION</scope>
    <source>
        <strain evidence="8">STECLA/ALBI9_A</strain>
    </source>
</reference>
<keyword evidence="6" id="KW-0862">Zinc</keyword>
<dbReference type="GO" id="GO:0008270">
    <property type="term" value="F:zinc ion binding"/>
    <property type="evidence" value="ECO:0007669"/>
    <property type="project" value="TreeGrafter"/>
</dbReference>
<comment type="subcellular location">
    <subcellularLocation>
        <location evidence="2">Endosome membrane</location>
        <topology evidence="2">Peripheral membrane protein</topology>
    </subcellularLocation>
    <subcellularLocation>
        <location evidence="1">Late endosome membrane</location>
    </subcellularLocation>
    <subcellularLocation>
        <location evidence="3">Lysosome membrane</location>
        <topology evidence="3">Peripheral membrane protein</topology>
        <orientation evidence="3">Cytoplasmic side</orientation>
    </subcellularLocation>
</comment>
<name>A0A3F2YQ99_ANOAL</name>
<evidence type="ECO:0000256" key="3">
    <source>
        <dbReference type="ARBA" id="ARBA00004630"/>
    </source>
</evidence>
<evidence type="ECO:0000313" key="9">
    <source>
        <dbReference type="Proteomes" id="UP000069272"/>
    </source>
</evidence>
<reference evidence="8 9" key="1">
    <citation type="journal article" date="2017" name="G3 (Bethesda)">
        <title>The Physical Genome Mapping of Anopheles albimanus Corrected Scaffold Misassemblies and Identified Interarm Rearrangements in Genus Anopheles.</title>
        <authorList>
            <person name="Artemov G.N."/>
            <person name="Peery A.N."/>
            <person name="Jiang X."/>
            <person name="Tu Z."/>
            <person name="Stegniy V.N."/>
            <person name="Sharakhova M.V."/>
            <person name="Sharakhov I.V."/>
        </authorList>
    </citation>
    <scope>NUCLEOTIDE SEQUENCE [LARGE SCALE GENOMIC DNA]</scope>
    <source>
        <strain evidence="8 9">ALBI9_A</strain>
    </source>
</reference>